<feature type="transmembrane region" description="Helical" evidence="13">
    <location>
        <begin position="87"/>
        <end position="111"/>
    </location>
</feature>
<keyword evidence="10 12" id="KW-0739">Sodium transport</keyword>
<evidence type="ECO:0000256" key="5">
    <source>
        <dbReference type="ARBA" id="ARBA00022692"/>
    </source>
</evidence>
<dbReference type="Proteomes" id="UP001497382">
    <property type="component" value="Unassembled WGS sequence"/>
</dbReference>
<dbReference type="InterPro" id="IPR001873">
    <property type="entry name" value="ENaC"/>
</dbReference>
<proteinExistence type="inferred from homology"/>
<dbReference type="GO" id="GO:0016020">
    <property type="term" value="C:membrane"/>
    <property type="evidence" value="ECO:0007669"/>
    <property type="project" value="UniProtKB-SubCell"/>
</dbReference>
<sequence length="158" mass="18850">MAYQDIISFHVKEKLLQSVEHLRLATRSSNSKKWNEYDCSIKNRMTRRCQTINVEIVFDDFEIQNITYNPKFESLEVLSAIGGYMGIYLGASIATFYDLVEVAITAIIRYTRKQRKASKKRKHQKKKAWLYDDFQKKSSARKYLKRRNKYTSRIRNIY</sequence>
<evidence type="ECO:0000256" key="3">
    <source>
        <dbReference type="ARBA" id="ARBA00022448"/>
    </source>
</evidence>
<dbReference type="Gene3D" id="1.10.287.770">
    <property type="entry name" value="YojJ-like"/>
    <property type="match status" value="1"/>
</dbReference>
<keyword evidence="15" id="KW-1185">Reference proteome</keyword>
<keyword evidence="7" id="KW-0915">Sodium</keyword>
<comment type="subcellular location">
    <subcellularLocation>
        <location evidence="1">Membrane</location>
        <topology evidence="1">Multi-pass membrane protein</topology>
    </subcellularLocation>
</comment>
<evidence type="ECO:0000256" key="7">
    <source>
        <dbReference type="ARBA" id="ARBA00023053"/>
    </source>
</evidence>
<evidence type="ECO:0000256" key="10">
    <source>
        <dbReference type="ARBA" id="ARBA00023201"/>
    </source>
</evidence>
<keyword evidence="8 12" id="KW-0406">Ion transport</keyword>
<evidence type="ECO:0000256" key="11">
    <source>
        <dbReference type="ARBA" id="ARBA00023303"/>
    </source>
</evidence>
<organism evidence="14 15">
    <name type="scientific">Larinioides sclopetarius</name>
    <dbReference type="NCBI Taxonomy" id="280406"/>
    <lineage>
        <taxon>Eukaryota</taxon>
        <taxon>Metazoa</taxon>
        <taxon>Ecdysozoa</taxon>
        <taxon>Arthropoda</taxon>
        <taxon>Chelicerata</taxon>
        <taxon>Arachnida</taxon>
        <taxon>Araneae</taxon>
        <taxon>Araneomorphae</taxon>
        <taxon>Entelegynae</taxon>
        <taxon>Araneoidea</taxon>
        <taxon>Araneidae</taxon>
        <taxon>Larinioides</taxon>
    </lineage>
</organism>
<accession>A0AAV1ZBV0</accession>
<evidence type="ECO:0000256" key="13">
    <source>
        <dbReference type="SAM" id="Phobius"/>
    </source>
</evidence>
<keyword evidence="11 12" id="KW-0407">Ion channel</keyword>
<dbReference type="GO" id="GO:0005272">
    <property type="term" value="F:sodium channel activity"/>
    <property type="evidence" value="ECO:0007669"/>
    <property type="project" value="UniProtKB-KW"/>
</dbReference>
<reference evidence="14 15" key="1">
    <citation type="submission" date="2024-04" db="EMBL/GenBank/DDBJ databases">
        <authorList>
            <person name="Rising A."/>
            <person name="Reimegard J."/>
            <person name="Sonavane S."/>
            <person name="Akerstrom W."/>
            <person name="Nylinder S."/>
            <person name="Hedman E."/>
            <person name="Kallberg Y."/>
        </authorList>
    </citation>
    <scope>NUCLEOTIDE SEQUENCE [LARGE SCALE GENOMIC DNA]</scope>
</reference>
<evidence type="ECO:0000313" key="15">
    <source>
        <dbReference type="Proteomes" id="UP001497382"/>
    </source>
</evidence>
<dbReference type="AlphaFoldDB" id="A0AAV1ZBV0"/>
<evidence type="ECO:0000256" key="1">
    <source>
        <dbReference type="ARBA" id="ARBA00004141"/>
    </source>
</evidence>
<evidence type="ECO:0000256" key="6">
    <source>
        <dbReference type="ARBA" id="ARBA00022989"/>
    </source>
</evidence>
<dbReference type="EMBL" id="CAXIEN010000037">
    <property type="protein sequence ID" value="CAL1268978.1"/>
    <property type="molecule type" value="Genomic_DNA"/>
</dbReference>
<protein>
    <submittedName>
        <fullName evidence="14">Uncharacterized protein</fullName>
    </submittedName>
</protein>
<evidence type="ECO:0000256" key="12">
    <source>
        <dbReference type="RuleBase" id="RU000679"/>
    </source>
</evidence>
<name>A0AAV1ZBV0_9ARAC</name>
<evidence type="ECO:0000313" key="14">
    <source>
        <dbReference type="EMBL" id="CAL1268978.1"/>
    </source>
</evidence>
<keyword evidence="6 13" id="KW-1133">Transmembrane helix</keyword>
<evidence type="ECO:0000256" key="2">
    <source>
        <dbReference type="ARBA" id="ARBA00007193"/>
    </source>
</evidence>
<comment type="caution">
    <text evidence="14">The sequence shown here is derived from an EMBL/GenBank/DDBJ whole genome shotgun (WGS) entry which is preliminary data.</text>
</comment>
<evidence type="ECO:0000256" key="9">
    <source>
        <dbReference type="ARBA" id="ARBA00023136"/>
    </source>
</evidence>
<keyword evidence="4 12" id="KW-0894">Sodium channel</keyword>
<evidence type="ECO:0000256" key="8">
    <source>
        <dbReference type="ARBA" id="ARBA00023065"/>
    </source>
</evidence>
<keyword evidence="9 13" id="KW-0472">Membrane</keyword>
<comment type="similarity">
    <text evidence="2 12">Belongs to the amiloride-sensitive sodium channel (TC 1.A.6) family.</text>
</comment>
<evidence type="ECO:0000256" key="4">
    <source>
        <dbReference type="ARBA" id="ARBA00022461"/>
    </source>
</evidence>
<dbReference type="Pfam" id="PF00858">
    <property type="entry name" value="ASC"/>
    <property type="match status" value="1"/>
</dbReference>
<keyword evidence="3 12" id="KW-0813">Transport</keyword>
<keyword evidence="5 12" id="KW-0812">Transmembrane</keyword>
<gene>
    <name evidence="14" type="ORF">LARSCL_LOCUS4493</name>
</gene>